<keyword evidence="2" id="KW-1185">Reference proteome</keyword>
<evidence type="ECO:0000313" key="2">
    <source>
        <dbReference type="Proteomes" id="UP000248806"/>
    </source>
</evidence>
<dbReference type="RefSeq" id="WP_137686393.1">
    <property type="nucleotide sequence ID" value="NZ_BIFX01000003.1"/>
</dbReference>
<dbReference type="Proteomes" id="UP000248806">
    <property type="component" value="Unassembled WGS sequence"/>
</dbReference>
<gene>
    <name evidence="1" type="ORF">EI42_02339</name>
</gene>
<comment type="caution">
    <text evidence="1">The sequence shown here is derived from an EMBL/GenBank/DDBJ whole genome shotgun (WGS) entry which is preliminary data.</text>
</comment>
<proteinExistence type="predicted"/>
<sequence>MFTRRSVKVPRAAALQFRLVRAELWPGRRWGWFGSRGWWVQCSLLHDARGSWQVRRFLPSLHEACLLLHIHEDDLKWLPEPSPGQVTPSGYYPFLMI</sequence>
<evidence type="ECO:0000313" key="1">
    <source>
        <dbReference type="EMBL" id="PZW31242.1"/>
    </source>
</evidence>
<protein>
    <submittedName>
        <fullName evidence="1">Uncharacterized protein</fullName>
    </submittedName>
</protein>
<reference evidence="1 2" key="1">
    <citation type="submission" date="2018-06" db="EMBL/GenBank/DDBJ databases">
        <title>Genomic Encyclopedia of Archaeal and Bacterial Type Strains, Phase II (KMG-II): from individual species to whole genera.</title>
        <authorList>
            <person name="Goeker M."/>
        </authorList>
    </citation>
    <scope>NUCLEOTIDE SEQUENCE [LARGE SCALE GENOMIC DNA]</scope>
    <source>
        <strain evidence="1 2">ATCC BAA-1881</strain>
    </source>
</reference>
<accession>A0A326UC26</accession>
<organism evidence="1 2">
    <name type="scientific">Thermosporothrix hazakensis</name>
    <dbReference type="NCBI Taxonomy" id="644383"/>
    <lineage>
        <taxon>Bacteria</taxon>
        <taxon>Bacillati</taxon>
        <taxon>Chloroflexota</taxon>
        <taxon>Ktedonobacteria</taxon>
        <taxon>Ktedonobacterales</taxon>
        <taxon>Thermosporotrichaceae</taxon>
        <taxon>Thermosporothrix</taxon>
    </lineage>
</organism>
<dbReference type="EMBL" id="QKUF01000006">
    <property type="protein sequence ID" value="PZW31242.1"/>
    <property type="molecule type" value="Genomic_DNA"/>
</dbReference>
<dbReference type="AlphaFoldDB" id="A0A326UC26"/>
<name>A0A326UC26_THEHA</name>